<proteinExistence type="predicted"/>
<feature type="compositionally biased region" description="Basic and acidic residues" evidence="1">
    <location>
        <begin position="13"/>
        <end position="45"/>
    </location>
</feature>
<organism evidence="2">
    <name type="scientific">Cucumis melo</name>
    <name type="common">Muskmelon</name>
    <dbReference type="NCBI Taxonomy" id="3656"/>
    <lineage>
        <taxon>Eukaryota</taxon>
        <taxon>Viridiplantae</taxon>
        <taxon>Streptophyta</taxon>
        <taxon>Embryophyta</taxon>
        <taxon>Tracheophyta</taxon>
        <taxon>Spermatophyta</taxon>
        <taxon>Magnoliopsida</taxon>
        <taxon>eudicotyledons</taxon>
        <taxon>Gunneridae</taxon>
        <taxon>Pentapetalae</taxon>
        <taxon>rosids</taxon>
        <taxon>fabids</taxon>
        <taxon>Cucurbitales</taxon>
        <taxon>Cucurbitaceae</taxon>
        <taxon>Benincaseae</taxon>
        <taxon>Cucumis</taxon>
    </lineage>
</organism>
<reference evidence="2" key="1">
    <citation type="submission" date="2023-03" db="UniProtKB">
        <authorList>
            <consortium name="EnsemblPlants"/>
        </authorList>
    </citation>
    <scope>IDENTIFICATION</scope>
</reference>
<feature type="region of interest" description="Disordered" evidence="1">
    <location>
        <begin position="1"/>
        <end position="65"/>
    </location>
</feature>
<name>A0A9I9DFZ2_CUCME</name>
<evidence type="ECO:0000313" key="2">
    <source>
        <dbReference type="EnsemblPlants" id="MELO3C018041.2.1"/>
    </source>
</evidence>
<dbReference type="EnsemblPlants" id="MELO3C018041.2.1">
    <property type="protein sequence ID" value="MELO3C018041.2.1"/>
    <property type="gene ID" value="MELO3C018041.2"/>
</dbReference>
<protein>
    <submittedName>
        <fullName evidence="2">Uncharacterized protein</fullName>
    </submittedName>
</protein>
<accession>A0A9I9DFZ2</accession>
<evidence type="ECO:0000256" key="1">
    <source>
        <dbReference type="SAM" id="MobiDB-lite"/>
    </source>
</evidence>
<sequence length="119" mass="13692">MQVHYKRNPTIEQTHEAKSVRNKEKDAKRRIKEEKWMLTERRDEGGGASSKKWVNWGGNGGGEEEKIEGFRKKWRVSLTSGRYNPKINIKGDGATDCHVAAMVRLVLAFVFRDLFIGFP</sequence>
<dbReference type="AlphaFoldDB" id="A0A9I9DFZ2"/>
<dbReference type="Gramene" id="MELO3C018041.2.1">
    <property type="protein sequence ID" value="MELO3C018041.2.1"/>
    <property type="gene ID" value="MELO3C018041.2"/>
</dbReference>